<gene>
    <name evidence="2" type="ORF">Tco_0925863</name>
</gene>
<comment type="caution">
    <text evidence="2">The sequence shown here is derived from an EMBL/GenBank/DDBJ whole genome shotgun (WGS) entry which is preliminary data.</text>
</comment>
<organism evidence="2 3">
    <name type="scientific">Tanacetum coccineum</name>
    <dbReference type="NCBI Taxonomy" id="301880"/>
    <lineage>
        <taxon>Eukaryota</taxon>
        <taxon>Viridiplantae</taxon>
        <taxon>Streptophyta</taxon>
        <taxon>Embryophyta</taxon>
        <taxon>Tracheophyta</taxon>
        <taxon>Spermatophyta</taxon>
        <taxon>Magnoliopsida</taxon>
        <taxon>eudicotyledons</taxon>
        <taxon>Gunneridae</taxon>
        <taxon>Pentapetalae</taxon>
        <taxon>asterids</taxon>
        <taxon>campanulids</taxon>
        <taxon>Asterales</taxon>
        <taxon>Asteraceae</taxon>
        <taxon>Asteroideae</taxon>
        <taxon>Anthemideae</taxon>
        <taxon>Anthemidinae</taxon>
        <taxon>Tanacetum</taxon>
    </lineage>
</organism>
<evidence type="ECO:0000313" key="2">
    <source>
        <dbReference type="EMBL" id="GJT35444.1"/>
    </source>
</evidence>
<protein>
    <recommendedName>
        <fullName evidence="4">Xylulose kinase-1</fullName>
    </recommendedName>
</protein>
<feature type="compositionally biased region" description="Polar residues" evidence="1">
    <location>
        <begin position="144"/>
        <end position="153"/>
    </location>
</feature>
<feature type="compositionally biased region" description="Polar residues" evidence="1">
    <location>
        <begin position="175"/>
        <end position="204"/>
    </location>
</feature>
<reference evidence="2" key="2">
    <citation type="submission" date="2022-01" db="EMBL/GenBank/DDBJ databases">
        <authorList>
            <person name="Yamashiro T."/>
            <person name="Shiraishi A."/>
            <person name="Satake H."/>
            <person name="Nakayama K."/>
        </authorList>
    </citation>
    <scope>NUCLEOTIDE SEQUENCE</scope>
</reference>
<name>A0ABQ5DED2_9ASTR</name>
<keyword evidence="3" id="KW-1185">Reference proteome</keyword>
<dbReference type="Proteomes" id="UP001151760">
    <property type="component" value="Unassembled WGS sequence"/>
</dbReference>
<reference evidence="2" key="1">
    <citation type="journal article" date="2022" name="Int. J. Mol. Sci.">
        <title>Draft Genome of Tanacetum Coccineum: Genomic Comparison of Closely Related Tanacetum-Family Plants.</title>
        <authorList>
            <person name="Yamashiro T."/>
            <person name="Shiraishi A."/>
            <person name="Nakayama K."/>
            <person name="Satake H."/>
        </authorList>
    </citation>
    <scope>NUCLEOTIDE SEQUENCE</scope>
</reference>
<evidence type="ECO:0008006" key="4">
    <source>
        <dbReference type="Google" id="ProtNLM"/>
    </source>
</evidence>
<sequence>MTTLKFVDTYNLVAFLAKPAENKGFEQIVDFFNAHTIKYTLLVNPTIYTSCIEQFWATIKVKTINEEVQLQALVDGRKIIVTEASVRRELQLDDEEGTDCLPNATIFEELTRISSKTTAWNEFSSTMASAIILSRRPKRKDTEIPQSSVPSDNVTDKAVNEEMDGNLERAATTATSLDAEQDSGNISKAQSKATPNEPSSPRTSSGGGLRCQDTIRDIIAQTRSKNVSKVPRITAADGTHT</sequence>
<proteinExistence type="predicted"/>
<accession>A0ABQ5DED2</accession>
<feature type="region of interest" description="Disordered" evidence="1">
    <location>
        <begin position="134"/>
        <end position="158"/>
    </location>
</feature>
<dbReference type="EMBL" id="BQNB010015050">
    <property type="protein sequence ID" value="GJT35444.1"/>
    <property type="molecule type" value="Genomic_DNA"/>
</dbReference>
<evidence type="ECO:0000256" key="1">
    <source>
        <dbReference type="SAM" id="MobiDB-lite"/>
    </source>
</evidence>
<evidence type="ECO:0000313" key="3">
    <source>
        <dbReference type="Proteomes" id="UP001151760"/>
    </source>
</evidence>
<feature type="region of interest" description="Disordered" evidence="1">
    <location>
        <begin position="175"/>
        <end position="212"/>
    </location>
</feature>